<reference evidence="3" key="2">
    <citation type="journal article" date="2015" name="Fish Shellfish Immunol.">
        <title>Early steps in the European eel (Anguilla anguilla)-Vibrio vulnificus interaction in the gills: Role of the RtxA13 toxin.</title>
        <authorList>
            <person name="Callol A."/>
            <person name="Pajuelo D."/>
            <person name="Ebbesson L."/>
            <person name="Teles M."/>
            <person name="MacKenzie S."/>
            <person name="Amaro C."/>
        </authorList>
    </citation>
    <scope>NUCLEOTIDE SEQUENCE</scope>
</reference>
<keyword evidence="2" id="KW-0472">Membrane</keyword>
<keyword evidence="2" id="KW-1133">Transmembrane helix</keyword>
<feature type="compositionally biased region" description="Basic and acidic residues" evidence="1">
    <location>
        <begin position="49"/>
        <end position="62"/>
    </location>
</feature>
<reference evidence="3" key="1">
    <citation type="submission" date="2014-11" db="EMBL/GenBank/DDBJ databases">
        <authorList>
            <person name="Amaro Gonzalez C."/>
        </authorList>
    </citation>
    <scope>NUCLEOTIDE SEQUENCE</scope>
</reference>
<dbReference type="EMBL" id="GBXM01008786">
    <property type="protein sequence ID" value="JAH99791.1"/>
    <property type="molecule type" value="Transcribed_RNA"/>
</dbReference>
<protein>
    <submittedName>
        <fullName evidence="3">Uncharacterized protein</fullName>
    </submittedName>
</protein>
<evidence type="ECO:0000313" key="3">
    <source>
        <dbReference type="EMBL" id="JAH99791.1"/>
    </source>
</evidence>
<evidence type="ECO:0000256" key="2">
    <source>
        <dbReference type="SAM" id="Phobius"/>
    </source>
</evidence>
<accession>A0A0E9XBJ9</accession>
<feature type="region of interest" description="Disordered" evidence="1">
    <location>
        <begin position="42"/>
        <end position="62"/>
    </location>
</feature>
<feature type="transmembrane region" description="Helical" evidence="2">
    <location>
        <begin position="12"/>
        <end position="33"/>
    </location>
</feature>
<evidence type="ECO:0000256" key="1">
    <source>
        <dbReference type="SAM" id="MobiDB-lite"/>
    </source>
</evidence>
<sequence>MGGHYTASSGSNIWMIVGIVFGFIAVAVISFIAGRCPCKRKDHTNAPSSEREGLKVIREETA</sequence>
<proteinExistence type="predicted"/>
<organism evidence="3">
    <name type="scientific">Anguilla anguilla</name>
    <name type="common">European freshwater eel</name>
    <name type="synonym">Muraena anguilla</name>
    <dbReference type="NCBI Taxonomy" id="7936"/>
    <lineage>
        <taxon>Eukaryota</taxon>
        <taxon>Metazoa</taxon>
        <taxon>Chordata</taxon>
        <taxon>Craniata</taxon>
        <taxon>Vertebrata</taxon>
        <taxon>Euteleostomi</taxon>
        <taxon>Actinopterygii</taxon>
        <taxon>Neopterygii</taxon>
        <taxon>Teleostei</taxon>
        <taxon>Anguilliformes</taxon>
        <taxon>Anguillidae</taxon>
        <taxon>Anguilla</taxon>
    </lineage>
</organism>
<dbReference type="AlphaFoldDB" id="A0A0E9XBJ9"/>
<name>A0A0E9XBJ9_ANGAN</name>
<keyword evidence="2" id="KW-0812">Transmembrane</keyword>